<dbReference type="PANTHER" id="PTHR43281:SF1">
    <property type="entry name" value="FARNESYL DIPHOSPHATE SYNTHASE"/>
    <property type="match status" value="1"/>
</dbReference>
<dbReference type="EC" id="2.5.1.10" evidence="3"/>
<dbReference type="SUPFAM" id="SSF48576">
    <property type="entry name" value="Terpenoid synthases"/>
    <property type="match status" value="1"/>
</dbReference>
<dbReference type="EMBL" id="CP036259">
    <property type="protein sequence ID" value="QDR80799.1"/>
    <property type="molecule type" value="Genomic_DNA"/>
</dbReference>
<dbReference type="PANTHER" id="PTHR43281">
    <property type="entry name" value="FARNESYL DIPHOSPHATE SYNTHASE"/>
    <property type="match status" value="1"/>
</dbReference>
<dbReference type="CDD" id="cd00685">
    <property type="entry name" value="Trans_IPPS_HT"/>
    <property type="match status" value="1"/>
</dbReference>
<evidence type="ECO:0000256" key="4">
    <source>
        <dbReference type="ARBA" id="ARBA00015100"/>
    </source>
</evidence>
<comment type="similarity">
    <text evidence="2 12">Belongs to the FPP/GGPP synthase family.</text>
</comment>
<comment type="catalytic activity">
    <reaction evidence="11">
        <text>isopentenyl diphosphate + (2E)-geranyl diphosphate = (2E,6E)-farnesyl diphosphate + diphosphate</text>
        <dbReference type="Rhea" id="RHEA:19361"/>
        <dbReference type="ChEBI" id="CHEBI:33019"/>
        <dbReference type="ChEBI" id="CHEBI:58057"/>
        <dbReference type="ChEBI" id="CHEBI:128769"/>
        <dbReference type="ChEBI" id="CHEBI:175763"/>
        <dbReference type="EC" id="2.5.1.10"/>
    </reaction>
</comment>
<organism evidence="13 14">
    <name type="scientific">Sporomusa termitida</name>
    <dbReference type="NCBI Taxonomy" id="2377"/>
    <lineage>
        <taxon>Bacteria</taxon>
        <taxon>Bacillati</taxon>
        <taxon>Bacillota</taxon>
        <taxon>Negativicutes</taxon>
        <taxon>Selenomonadales</taxon>
        <taxon>Sporomusaceae</taxon>
        <taxon>Sporomusa</taxon>
    </lineage>
</organism>
<reference evidence="13 14" key="1">
    <citation type="submission" date="2019-02" db="EMBL/GenBank/DDBJ databases">
        <title>Closed genome of Sporomusa termitida DSM 4440.</title>
        <authorList>
            <person name="Poehlein A."/>
            <person name="Daniel R."/>
        </authorList>
    </citation>
    <scope>NUCLEOTIDE SEQUENCE [LARGE SCALE GENOMIC DNA]</scope>
    <source>
        <strain evidence="13 14">DSM 4440</strain>
    </source>
</reference>
<protein>
    <recommendedName>
        <fullName evidence="4">Farnesyl diphosphate synthase</fullName>
        <ecNumber evidence="3">2.5.1.10</ecNumber>
    </recommendedName>
    <alternativeName>
        <fullName evidence="10">(2E,6E)-farnesyl diphosphate synthase</fullName>
    </alternativeName>
    <alternativeName>
        <fullName evidence="9">Geranyltranstransferase</fullName>
    </alternativeName>
</protein>
<dbReference type="PROSITE" id="PS00444">
    <property type="entry name" value="POLYPRENYL_SYNTHASE_2"/>
    <property type="match status" value="1"/>
</dbReference>
<dbReference type="SFLD" id="SFLDS00005">
    <property type="entry name" value="Isoprenoid_Synthase_Type_I"/>
    <property type="match status" value="1"/>
</dbReference>
<dbReference type="Gene3D" id="1.10.600.10">
    <property type="entry name" value="Farnesyl Diphosphate Synthase"/>
    <property type="match status" value="1"/>
</dbReference>
<evidence type="ECO:0000256" key="10">
    <source>
        <dbReference type="ARBA" id="ARBA00032873"/>
    </source>
</evidence>
<accession>A0A517DTX4</accession>
<keyword evidence="6" id="KW-0479">Metal-binding</keyword>
<comment type="cofactor">
    <cofactor evidence="1">
        <name>Mg(2+)</name>
        <dbReference type="ChEBI" id="CHEBI:18420"/>
    </cofactor>
</comment>
<evidence type="ECO:0000256" key="3">
    <source>
        <dbReference type="ARBA" id="ARBA00012439"/>
    </source>
</evidence>
<keyword evidence="7" id="KW-0460">Magnesium</keyword>
<dbReference type="Pfam" id="PF00348">
    <property type="entry name" value="polyprenyl_synt"/>
    <property type="match status" value="1"/>
</dbReference>
<evidence type="ECO:0000256" key="11">
    <source>
        <dbReference type="ARBA" id="ARBA00049399"/>
    </source>
</evidence>
<evidence type="ECO:0000256" key="1">
    <source>
        <dbReference type="ARBA" id="ARBA00001946"/>
    </source>
</evidence>
<gene>
    <name evidence="13" type="ORF">SPTER_21340</name>
</gene>
<sequence>MTAMTKQFSLSHYCRQKVSLLEEALACYTPADACPPIIFEAMRYSLFAGGKRLRPIMLMAAADAAGGCGADYLPVACGLEMIHTYSLIHDDLPAMDNDDYRRGKLTNHKIYGDGMAILAGDGLLTAAFSTMLSQPNVQAATLINVVKEIAVAAGAAGMVGGQAVDLASAGQTVDANTLKFIHQAKTGALFKAALRAGAMLANASPNQLAALTAYAEHFGLAFQITDDMLDVTGSQDKIGKPVGSDMRNQKVTYVTLYSLDGAKHLAQQAVDNALLSLQDFGSEAVILRDLVEYLINREA</sequence>
<dbReference type="FunFam" id="1.10.600.10:FF:000001">
    <property type="entry name" value="Geranylgeranyl diphosphate synthase"/>
    <property type="match status" value="1"/>
</dbReference>
<dbReference type="GO" id="GO:0004337">
    <property type="term" value="F:(2E,6E)-farnesyl diphosphate synthase activity"/>
    <property type="evidence" value="ECO:0007669"/>
    <property type="project" value="UniProtKB-EC"/>
</dbReference>
<evidence type="ECO:0000256" key="2">
    <source>
        <dbReference type="ARBA" id="ARBA00006706"/>
    </source>
</evidence>
<evidence type="ECO:0000313" key="14">
    <source>
        <dbReference type="Proteomes" id="UP000320776"/>
    </source>
</evidence>
<keyword evidence="5 12" id="KW-0808">Transferase</keyword>
<keyword evidence="8" id="KW-0414">Isoprene biosynthesis</keyword>
<evidence type="ECO:0000313" key="13">
    <source>
        <dbReference type="EMBL" id="QDR80799.1"/>
    </source>
</evidence>
<proteinExistence type="inferred from homology"/>
<evidence type="ECO:0000256" key="12">
    <source>
        <dbReference type="RuleBase" id="RU004466"/>
    </source>
</evidence>
<dbReference type="GO" id="GO:0005737">
    <property type="term" value="C:cytoplasm"/>
    <property type="evidence" value="ECO:0007669"/>
    <property type="project" value="UniProtKB-ARBA"/>
</dbReference>
<dbReference type="InterPro" id="IPR000092">
    <property type="entry name" value="Polyprenyl_synt"/>
</dbReference>
<dbReference type="AlphaFoldDB" id="A0A517DTX4"/>
<evidence type="ECO:0000256" key="5">
    <source>
        <dbReference type="ARBA" id="ARBA00022679"/>
    </source>
</evidence>
<name>A0A517DTX4_9FIRM</name>
<dbReference type="InterPro" id="IPR033749">
    <property type="entry name" value="Polyprenyl_synt_CS"/>
</dbReference>
<dbReference type="Proteomes" id="UP000320776">
    <property type="component" value="Chromosome"/>
</dbReference>
<keyword evidence="14" id="KW-1185">Reference proteome</keyword>
<dbReference type="SFLD" id="SFLDG01017">
    <property type="entry name" value="Polyprenyl_Transferase_Like"/>
    <property type="match status" value="1"/>
</dbReference>
<dbReference type="InterPro" id="IPR053378">
    <property type="entry name" value="Prenyl_diphosphate_synthase"/>
</dbReference>
<dbReference type="InterPro" id="IPR008949">
    <property type="entry name" value="Isoprenoid_synthase_dom_sf"/>
</dbReference>
<evidence type="ECO:0000256" key="9">
    <source>
        <dbReference type="ARBA" id="ARBA00032380"/>
    </source>
</evidence>
<dbReference type="GO" id="GO:0016114">
    <property type="term" value="P:terpenoid biosynthetic process"/>
    <property type="evidence" value="ECO:0007669"/>
    <property type="project" value="UniProtKB-ARBA"/>
</dbReference>
<evidence type="ECO:0000256" key="8">
    <source>
        <dbReference type="ARBA" id="ARBA00023229"/>
    </source>
</evidence>
<dbReference type="PROSITE" id="PS00723">
    <property type="entry name" value="POLYPRENYL_SYNTHASE_1"/>
    <property type="match status" value="1"/>
</dbReference>
<evidence type="ECO:0000256" key="6">
    <source>
        <dbReference type="ARBA" id="ARBA00022723"/>
    </source>
</evidence>
<evidence type="ECO:0000256" key="7">
    <source>
        <dbReference type="ARBA" id="ARBA00022842"/>
    </source>
</evidence>
<dbReference type="NCBIfam" id="NF045485">
    <property type="entry name" value="FPPsyn"/>
    <property type="match status" value="1"/>
</dbReference>
<dbReference type="KEGG" id="sted:SPTER_21340"/>
<dbReference type="GO" id="GO:0046872">
    <property type="term" value="F:metal ion binding"/>
    <property type="evidence" value="ECO:0007669"/>
    <property type="project" value="UniProtKB-KW"/>
</dbReference>